<dbReference type="Gene3D" id="2.60.40.10">
    <property type="entry name" value="Immunoglobulins"/>
    <property type="match status" value="1"/>
</dbReference>
<evidence type="ECO:0000256" key="7">
    <source>
        <dbReference type="SAM" id="SignalP"/>
    </source>
</evidence>
<dbReference type="InterPro" id="IPR013106">
    <property type="entry name" value="Ig_V-set"/>
</dbReference>
<dbReference type="EMBL" id="VZTM01091226">
    <property type="protein sequence ID" value="NXT03691.1"/>
    <property type="molecule type" value="Genomic_DNA"/>
</dbReference>
<evidence type="ECO:0000313" key="9">
    <source>
        <dbReference type="EMBL" id="NXT03691.1"/>
    </source>
</evidence>
<feature type="non-terminal residue" evidence="9">
    <location>
        <position position="119"/>
    </location>
</feature>
<keyword evidence="6" id="KW-0393">Immunoglobulin domain</keyword>
<dbReference type="InterPro" id="IPR013783">
    <property type="entry name" value="Ig-like_fold"/>
</dbReference>
<dbReference type="PANTHER" id="PTHR19256:SF65">
    <property type="entry name" value="T CELL RECEPTOR GAMMA CONSTANT 1-RELATED"/>
    <property type="match status" value="1"/>
</dbReference>
<feature type="signal peptide" evidence="7">
    <location>
        <begin position="1"/>
        <end position="18"/>
    </location>
</feature>
<keyword evidence="3" id="KW-1133">Transmembrane helix</keyword>
<dbReference type="Proteomes" id="UP000550086">
    <property type="component" value="Unassembled WGS sequence"/>
</dbReference>
<evidence type="ECO:0000256" key="6">
    <source>
        <dbReference type="ARBA" id="ARBA00023319"/>
    </source>
</evidence>
<evidence type="ECO:0000256" key="5">
    <source>
        <dbReference type="ARBA" id="ARBA00023170"/>
    </source>
</evidence>
<dbReference type="OrthoDB" id="8924181at2759"/>
<keyword evidence="4" id="KW-0472">Membrane</keyword>
<dbReference type="AlphaFoldDB" id="A0A7L2Z7E0"/>
<keyword evidence="5" id="KW-0675">Receptor</keyword>
<comment type="caution">
    <text evidence="9">The sequence shown here is derived from an EMBL/GenBank/DDBJ whole genome shotgun (WGS) entry which is preliminary data.</text>
</comment>
<evidence type="ECO:0000256" key="3">
    <source>
        <dbReference type="ARBA" id="ARBA00022989"/>
    </source>
</evidence>
<accession>A0A7L2Z7E0</accession>
<evidence type="ECO:0000256" key="1">
    <source>
        <dbReference type="ARBA" id="ARBA00004370"/>
    </source>
</evidence>
<organism evidence="9 10">
    <name type="scientific">Jacana jacana</name>
    <name type="common">Wattled jacana</name>
    <name type="synonym">Parra jacana</name>
    <dbReference type="NCBI Taxonomy" id="54508"/>
    <lineage>
        <taxon>Eukaryota</taxon>
        <taxon>Metazoa</taxon>
        <taxon>Chordata</taxon>
        <taxon>Craniata</taxon>
        <taxon>Vertebrata</taxon>
        <taxon>Euteleostomi</taxon>
        <taxon>Archelosauria</taxon>
        <taxon>Archosauria</taxon>
        <taxon>Dinosauria</taxon>
        <taxon>Saurischia</taxon>
        <taxon>Theropoda</taxon>
        <taxon>Coelurosauria</taxon>
        <taxon>Aves</taxon>
        <taxon>Neognathae</taxon>
        <taxon>Neoaves</taxon>
        <taxon>Charadriiformes</taxon>
        <taxon>Jacanidae</taxon>
        <taxon>Jacana</taxon>
    </lineage>
</organism>
<dbReference type="InterPro" id="IPR036179">
    <property type="entry name" value="Ig-like_dom_sf"/>
</dbReference>
<dbReference type="InterPro" id="IPR007110">
    <property type="entry name" value="Ig-like_dom"/>
</dbReference>
<proteinExistence type="predicted"/>
<dbReference type="SMART" id="SM00406">
    <property type="entry name" value="IGv"/>
    <property type="match status" value="1"/>
</dbReference>
<evidence type="ECO:0000256" key="2">
    <source>
        <dbReference type="ARBA" id="ARBA00022692"/>
    </source>
</evidence>
<feature type="chain" id="PRO_5029749364" evidence="7">
    <location>
        <begin position="19"/>
        <end position="119"/>
    </location>
</feature>
<dbReference type="GO" id="GO:0016020">
    <property type="term" value="C:membrane"/>
    <property type="evidence" value="ECO:0007669"/>
    <property type="project" value="UniProtKB-SubCell"/>
</dbReference>
<sequence>KSRLRVFCFLSFFLDGQAQGLLKQSRESVTIGTGKTARIECVAEGIPNFQSEYIHWYRHAPSRPPHRILYIGSGQVTYDDNSYKNKYTSWKQGTNACTFSVNNVNTNDEGTYYCAYWHY</sequence>
<dbReference type="SUPFAM" id="SSF48726">
    <property type="entry name" value="Immunoglobulin"/>
    <property type="match status" value="1"/>
</dbReference>
<name>A0A7L2Z7E0_JACJC</name>
<evidence type="ECO:0000259" key="8">
    <source>
        <dbReference type="PROSITE" id="PS50835"/>
    </source>
</evidence>
<keyword evidence="2" id="KW-0812">Transmembrane</keyword>
<feature type="domain" description="Ig-like" evidence="8">
    <location>
        <begin position="34"/>
        <end position="119"/>
    </location>
</feature>
<protein>
    <submittedName>
        <fullName evidence="9">TVC2 protein</fullName>
    </submittedName>
</protein>
<dbReference type="Pfam" id="PF07686">
    <property type="entry name" value="V-set"/>
    <property type="match status" value="1"/>
</dbReference>
<feature type="non-terminal residue" evidence="9">
    <location>
        <position position="1"/>
    </location>
</feature>
<comment type="subcellular location">
    <subcellularLocation>
        <location evidence="1">Membrane</location>
    </subcellularLocation>
</comment>
<dbReference type="InterPro" id="IPR051117">
    <property type="entry name" value="TRG_var/const_region"/>
</dbReference>
<gene>
    <name evidence="9" type="primary">Tcrgv1</name>
    <name evidence="9" type="ORF">JACJAC_R14248</name>
</gene>
<dbReference type="PROSITE" id="PS50835">
    <property type="entry name" value="IG_LIKE"/>
    <property type="match status" value="1"/>
</dbReference>
<reference evidence="9 10" key="1">
    <citation type="submission" date="2019-09" db="EMBL/GenBank/DDBJ databases">
        <title>Bird 10,000 Genomes (B10K) Project - Family phase.</title>
        <authorList>
            <person name="Zhang G."/>
        </authorList>
    </citation>
    <scope>NUCLEOTIDE SEQUENCE [LARGE SCALE GENOMIC DNA]</scope>
    <source>
        <strain evidence="9">B10K-DU-002-59</strain>
        <tissue evidence="9">Muscle</tissue>
    </source>
</reference>
<keyword evidence="10" id="KW-1185">Reference proteome</keyword>
<evidence type="ECO:0000313" key="10">
    <source>
        <dbReference type="Proteomes" id="UP000550086"/>
    </source>
</evidence>
<dbReference type="PANTHER" id="PTHR19256">
    <property type="entry name" value="T-CELL RECEPTOR GAMMA CHAIN"/>
    <property type="match status" value="1"/>
</dbReference>
<keyword evidence="7" id="KW-0732">Signal</keyword>
<evidence type="ECO:0000256" key="4">
    <source>
        <dbReference type="ARBA" id="ARBA00023136"/>
    </source>
</evidence>